<name>A0AAD9JS41_9ANNE</name>
<dbReference type="AlphaFoldDB" id="A0AAD9JS41"/>
<feature type="compositionally biased region" description="Polar residues" evidence="1">
    <location>
        <begin position="19"/>
        <end position="29"/>
    </location>
</feature>
<evidence type="ECO:0000256" key="1">
    <source>
        <dbReference type="SAM" id="MobiDB-lite"/>
    </source>
</evidence>
<evidence type="ECO:0000313" key="3">
    <source>
        <dbReference type="Proteomes" id="UP001208570"/>
    </source>
</evidence>
<reference evidence="2" key="1">
    <citation type="journal article" date="2023" name="Mol. Biol. Evol.">
        <title>Third-Generation Sequencing Reveals the Adaptive Role of the Epigenome in Three Deep-Sea Polychaetes.</title>
        <authorList>
            <person name="Perez M."/>
            <person name="Aroh O."/>
            <person name="Sun Y."/>
            <person name="Lan Y."/>
            <person name="Juniper S.K."/>
            <person name="Young C.R."/>
            <person name="Angers B."/>
            <person name="Qian P.Y."/>
        </authorList>
    </citation>
    <scope>NUCLEOTIDE SEQUENCE</scope>
    <source>
        <strain evidence="2">P08H-3</strain>
    </source>
</reference>
<feature type="region of interest" description="Disordered" evidence="1">
    <location>
        <begin position="1"/>
        <end position="42"/>
    </location>
</feature>
<protein>
    <submittedName>
        <fullName evidence="2">Uncharacterized protein</fullName>
    </submittedName>
</protein>
<dbReference type="Proteomes" id="UP001208570">
    <property type="component" value="Unassembled WGS sequence"/>
</dbReference>
<organism evidence="2 3">
    <name type="scientific">Paralvinella palmiformis</name>
    <dbReference type="NCBI Taxonomy" id="53620"/>
    <lineage>
        <taxon>Eukaryota</taxon>
        <taxon>Metazoa</taxon>
        <taxon>Spiralia</taxon>
        <taxon>Lophotrochozoa</taxon>
        <taxon>Annelida</taxon>
        <taxon>Polychaeta</taxon>
        <taxon>Sedentaria</taxon>
        <taxon>Canalipalpata</taxon>
        <taxon>Terebellida</taxon>
        <taxon>Terebelliformia</taxon>
        <taxon>Alvinellidae</taxon>
        <taxon>Paralvinella</taxon>
    </lineage>
</organism>
<keyword evidence="3" id="KW-1185">Reference proteome</keyword>
<dbReference type="EMBL" id="JAODUP010000181">
    <property type="protein sequence ID" value="KAK2157937.1"/>
    <property type="molecule type" value="Genomic_DNA"/>
</dbReference>
<sequence length="99" mass="10814">MNIPATRKQPSVSPPGQFPGQTQVRTQQHFAPRGTTPPVNIRSQTPEAAFEGQQLQYQRVARPTFSSSPTSYTQLGSSPHIQQVVHIGQAPQQVSLPNV</sequence>
<accession>A0AAD9JS41</accession>
<evidence type="ECO:0000313" key="2">
    <source>
        <dbReference type="EMBL" id="KAK2157937.1"/>
    </source>
</evidence>
<gene>
    <name evidence="2" type="ORF">LSH36_181g04062</name>
</gene>
<comment type="caution">
    <text evidence="2">The sequence shown here is derived from an EMBL/GenBank/DDBJ whole genome shotgun (WGS) entry which is preliminary data.</text>
</comment>
<proteinExistence type="predicted"/>